<dbReference type="RefSeq" id="WP_123225624.1">
    <property type="nucleotide sequence ID" value="NZ_RJSE01000001.1"/>
</dbReference>
<dbReference type="InterPro" id="IPR019576">
    <property type="entry name" value="Pyridoxamine_oxidase_dimer_C"/>
</dbReference>
<feature type="domain" description="Pyridoxine 5'-phosphate oxidase dimerisation C-terminal" evidence="11">
    <location>
        <begin position="173"/>
        <end position="213"/>
    </location>
</feature>
<feature type="binding site" evidence="7 8">
    <location>
        <position position="67"/>
    </location>
    <ligand>
        <name>substrate</name>
    </ligand>
</feature>
<dbReference type="FunFam" id="2.30.110.10:FF:000020">
    <property type="entry name" value="PNPO isoform 11"/>
    <property type="match status" value="1"/>
</dbReference>
<keyword evidence="3 7" id="KW-0285">Flavoprotein</keyword>
<feature type="binding site" evidence="7 9">
    <location>
        <position position="84"/>
    </location>
    <ligand>
        <name>FMN</name>
        <dbReference type="ChEBI" id="CHEBI:58210"/>
    </ligand>
</feature>
<feature type="binding site" evidence="7 9">
    <location>
        <position position="196"/>
    </location>
    <ligand>
        <name>FMN</name>
        <dbReference type="ChEBI" id="CHEBI:58210"/>
    </ligand>
</feature>
<evidence type="ECO:0000256" key="3">
    <source>
        <dbReference type="ARBA" id="ARBA00022630"/>
    </source>
</evidence>
<dbReference type="UniPathway" id="UPA01068">
    <property type="reaction ID" value="UER00304"/>
</dbReference>
<evidence type="ECO:0000256" key="6">
    <source>
        <dbReference type="ARBA" id="ARBA00023096"/>
    </source>
</evidence>
<dbReference type="PANTHER" id="PTHR10851">
    <property type="entry name" value="PYRIDOXINE-5-PHOSPHATE OXIDASE"/>
    <property type="match status" value="1"/>
</dbReference>
<comment type="cofactor">
    <cofactor evidence="7 9">
        <name>FMN</name>
        <dbReference type="ChEBI" id="CHEBI:58210"/>
    </cofactor>
    <text evidence="7 9">Binds 1 FMN per subunit.</text>
</comment>
<organism evidence="12 13">
    <name type="scientific">Nocardioides marmoriginsengisoli</name>
    <dbReference type="NCBI Taxonomy" id="661483"/>
    <lineage>
        <taxon>Bacteria</taxon>
        <taxon>Bacillati</taxon>
        <taxon>Actinomycetota</taxon>
        <taxon>Actinomycetes</taxon>
        <taxon>Propionibacteriales</taxon>
        <taxon>Nocardioidaceae</taxon>
        <taxon>Nocardioides</taxon>
    </lineage>
</organism>
<feature type="domain" description="Pyridoxamine 5'-phosphate oxidase N-terminal" evidence="10">
    <location>
        <begin position="38"/>
        <end position="158"/>
    </location>
</feature>
<feature type="binding site" evidence="7 8">
    <location>
        <begin position="192"/>
        <end position="194"/>
    </location>
    <ligand>
        <name>substrate</name>
    </ligand>
</feature>
<dbReference type="Pfam" id="PF01243">
    <property type="entry name" value="PNPOx_N"/>
    <property type="match status" value="1"/>
</dbReference>
<feature type="binding site" evidence="7 9">
    <location>
        <begin position="141"/>
        <end position="142"/>
    </location>
    <ligand>
        <name>FMN</name>
        <dbReference type="ChEBI" id="CHEBI:58210"/>
    </ligand>
</feature>
<dbReference type="Gene3D" id="2.30.110.10">
    <property type="entry name" value="Electron Transport, Fmn-binding Protein, Chain A"/>
    <property type="match status" value="1"/>
</dbReference>
<evidence type="ECO:0000313" key="12">
    <source>
        <dbReference type="EMBL" id="RNL66179.1"/>
    </source>
</evidence>
<dbReference type="PIRSF" id="PIRSF000190">
    <property type="entry name" value="Pyd_amn-ph_oxd"/>
    <property type="match status" value="1"/>
</dbReference>
<accession>A0A3N0CS38</accession>
<comment type="pathway">
    <text evidence="7">Cofactor metabolism; pyridoxal 5'-phosphate salvage; pyridoxal 5'-phosphate from pyridoxine 5'-phosphate: step 1/1.</text>
</comment>
<comment type="catalytic activity">
    <reaction evidence="7">
        <text>pyridoxamine 5'-phosphate + O2 + H2O = pyridoxal 5'-phosphate + H2O2 + NH4(+)</text>
        <dbReference type="Rhea" id="RHEA:15817"/>
        <dbReference type="ChEBI" id="CHEBI:15377"/>
        <dbReference type="ChEBI" id="CHEBI:15379"/>
        <dbReference type="ChEBI" id="CHEBI:16240"/>
        <dbReference type="ChEBI" id="CHEBI:28938"/>
        <dbReference type="ChEBI" id="CHEBI:58451"/>
        <dbReference type="ChEBI" id="CHEBI:597326"/>
        <dbReference type="EC" id="1.4.3.5"/>
    </reaction>
</comment>
<evidence type="ECO:0000256" key="7">
    <source>
        <dbReference type="HAMAP-Rule" id="MF_01629"/>
    </source>
</evidence>
<gene>
    <name evidence="7 12" type="primary">pdxH</name>
    <name evidence="12" type="ORF">EFK50_00695</name>
</gene>
<dbReference type="PROSITE" id="PS01064">
    <property type="entry name" value="PYRIDOX_OXIDASE"/>
    <property type="match status" value="1"/>
</dbReference>
<evidence type="ECO:0000256" key="5">
    <source>
        <dbReference type="ARBA" id="ARBA00023002"/>
    </source>
</evidence>
<proteinExistence type="inferred from homology"/>
<dbReference type="NCBIfam" id="NF004231">
    <property type="entry name" value="PRK05679.1"/>
    <property type="match status" value="1"/>
</dbReference>
<comment type="pathway">
    <text evidence="7">Cofactor metabolism; pyridoxal 5'-phosphate salvage; pyridoxal 5'-phosphate from pyridoxamine 5'-phosphate: step 1/1.</text>
</comment>
<evidence type="ECO:0000256" key="4">
    <source>
        <dbReference type="ARBA" id="ARBA00022643"/>
    </source>
</evidence>
<dbReference type="EMBL" id="RJSE01000001">
    <property type="protein sequence ID" value="RNL66179.1"/>
    <property type="molecule type" value="Genomic_DNA"/>
</dbReference>
<keyword evidence="5 7" id="KW-0560">Oxidoreductase</keyword>
<feature type="binding site" evidence="7 9">
    <location>
        <position position="106"/>
    </location>
    <ligand>
        <name>FMN</name>
        <dbReference type="ChEBI" id="CHEBI:58210"/>
    </ligand>
</feature>
<keyword evidence="6 7" id="KW-0664">Pyridoxine biosynthesis</keyword>
<protein>
    <recommendedName>
        <fullName evidence="7">Pyridoxine/pyridoxamine 5'-phosphate oxidase</fullName>
        <ecNumber evidence="7">1.4.3.5</ecNumber>
    </recommendedName>
    <alternativeName>
        <fullName evidence="7">PNP/PMP oxidase</fullName>
        <shortName evidence="7">PNPOx</shortName>
    </alternativeName>
    <alternativeName>
        <fullName evidence="7">Pyridoxal 5'-phosphate synthase</fullName>
    </alternativeName>
</protein>
<name>A0A3N0CS38_9ACTN</name>
<comment type="subunit">
    <text evidence="2 7">Homodimer.</text>
</comment>
<dbReference type="InterPro" id="IPR011576">
    <property type="entry name" value="Pyridox_Oxase_N"/>
</dbReference>
<feature type="binding site" evidence="7 8">
    <location>
        <position position="128"/>
    </location>
    <ligand>
        <name>substrate</name>
    </ligand>
</feature>
<evidence type="ECO:0000256" key="2">
    <source>
        <dbReference type="ARBA" id="ARBA00011738"/>
    </source>
</evidence>
<comment type="catalytic activity">
    <reaction evidence="7">
        <text>pyridoxine 5'-phosphate + O2 = pyridoxal 5'-phosphate + H2O2</text>
        <dbReference type="Rhea" id="RHEA:15149"/>
        <dbReference type="ChEBI" id="CHEBI:15379"/>
        <dbReference type="ChEBI" id="CHEBI:16240"/>
        <dbReference type="ChEBI" id="CHEBI:58589"/>
        <dbReference type="ChEBI" id="CHEBI:597326"/>
        <dbReference type="EC" id="1.4.3.5"/>
    </reaction>
</comment>
<feature type="binding site" evidence="7 9">
    <location>
        <begin position="62"/>
        <end position="67"/>
    </location>
    <ligand>
        <name>FMN</name>
        <dbReference type="ChEBI" id="CHEBI:58210"/>
    </ligand>
</feature>
<dbReference type="EC" id="1.4.3.5" evidence="7"/>
<reference evidence="12 13" key="1">
    <citation type="submission" date="2018-11" db="EMBL/GenBank/DDBJ databases">
        <authorList>
            <person name="Li F."/>
        </authorList>
    </citation>
    <scope>NUCLEOTIDE SEQUENCE [LARGE SCALE GENOMIC DNA]</scope>
    <source>
        <strain evidence="12 13">Gsoil 097</strain>
    </source>
</reference>
<comment type="function">
    <text evidence="7">Catalyzes the oxidation of either pyridoxine 5'-phosphate (PNP) or pyridoxamine 5'-phosphate (PMP) into pyridoxal 5'-phosphate (PLP).</text>
</comment>
<dbReference type="Pfam" id="PF10590">
    <property type="entry name" value="PNP_phzG_C"/>
    <property type="match status" value="1"/>
</dbReference>
<dbReference type="InterPro" id="IPR012349">
    <property type="entry name" value="Split_barrel_FMN-bd"/>
</dbReference>
<dbReference type="InterPro" id="IPR000659">
    <property type="entry name" value="Pyridox_Oxase"/>
</dbReference>
<dbReference type="SUPFAM" id="SSF50475">
    <property type="entry name" value="FMN-binding split barrel"/>
    <property type="match status" value="1"/>
</dbReference>
<evidence type="ECO:0000256" key="8">
    <source>
        <dbReference type="PIRSR" id="PIRSR000190-1"/>
    </source>
</evidence>
<evidence type="ECO:0000313" key="13">
    <source>
        <dbReference type="Proteomes" id="UP000267128"/>
    </source>
</evidence>
<dbReference type="InterPro" id="IPR019740">
    <property type="entry name" value="Pyridox_Oxase_CS"/>
</dbReference>
<feature type="binding site" evidence="7 8">
    <location>
        <position position="124"/>
    </location>
    <ligand>
        <name>substrate</name>
    </ligand>
</feature>
<dbReference type="NCBIfam" id="TIGR00558">
    <property type="entry name" value="pdxH"/>
    <property type="match status" value="1"/>
</dbReference>
<feature type="binding site" evidence="7 9">
    <location>
        <begin position="77"/>
        <end position="78"/>
    </location>
    <ligand>
        <name>FMN</name>
        <dbReference type="ChEBI" id="CHEBI:58210"/>
    </ligand>
</feature>
<dbReference type="OrthoDB" id="9780392at2"/>
<comment type="caution">
    <text evidence="12">The sequence shown here is derived from an EMBL/GenBank/DDBJ whole genome shotgun (WGS) entry which is preliminary data.</text>
</comment>
<sequence length="213" mass="23560">MTPDDLAALRAEYELGGLDEADLDADPLTMFSRWFAEARAAGLVEANAMVLATSTPTGPSTRTVLLKGLDPGGFVFFTNYESRKAAELAVSPACALLFGWYPLQRQVRIEGVAEKVARAETEEYFASRPRDSQLGAWASRQSAEVGSREDLDAAYAEAEQRFAGQEIPAPPFWGGYRVVPTRIEFWQGRRGRMHDRLVYLDGPEGWRSARLAP</sequence>
<keyword evidence="4 7" id="KW-0288">FMN</keyword>
<dbReference type="AlphaFoldDB" id="A0A3N0CS38"/>
<dbReference type="GO" id="GO:0008615">
    <property type="term" value="P:pyridoxine biosynthetic process"/>
    <property type="evidence" value="ECO:0007669"/>
    <property type="project" value="UniProtKB-UniRule"/>
</dbReference>
<keyword evidence="13" id="KW-1185">Reference proteome</keyword>
<dbReference type="PANTHER" id="PTHR10851:SF0">
    <property type="entry name" value="PYRIDOXINE-5'-PHOSPHATE OXIDASE"/>
    <property type="match status" value="1"/>
</dbReference>
<evidence type="ECO:0000256" key="9">
    <source>
        <dbReference type="PIRSR" id="PIRSR000190-2"/>
    </source>
</evidence>
<dbReference type="GO" id="GO:0010181">
    <property type="term" value="F:FMN binding"/>
    <property type="evidence" value="ECO:0007669"/>
    <property type="project" value="UniProtKB-UniRule"/>
</dbReference>
<dbReference type="HAMAP" id="MF_01629">
    <property type="entry name" value="PdxH"/>
    <property type="match status" value="1"/>
</dbReference>
<feature type="binding site" evidence="7 9">
    <location>
        <position position="83"/>
    </location>
    <ligand>
        <name>FMN</name>
        <dbReference type="ChEBI" id="CHEBI:58210"/>
    </ligand>
</feature>
<feature type="binding site" evidence="7 8">
    <location>
        <position position="132"/>
    </location>
    <ligand>
        <name>substrate</name>
    </ligand>
</feature>
<dbReference type="GO" id="GO:0004733">
    <property type="term" value="F:pyridoxamine phosphate oxidase activity"/>
    <property type="evidence" value="ECO:0007669"/>
    <property type="project" value="UniProtKB-UniRule"/>
</dbReference>
<evidence type="ECO:0000259" key="11">
    <source>
        <dbReference type="Pfam" id="PF10590"/>
    </source>
</evidence>
<evidence type="ECO:0000259" key="10">
    <source>
        <dbReference type="Pfam" id="PF01243"/>
    </source>
</evidence>
<comment type="similarity">
    <text evidence="1 7">Belongs to the pyridoxamine 5'-phosphate oxidase family.</text>
</comment>
<evidence type="ECO:0000256" key="1">
    <source>
        <dbReference type="ARBA" id="ARBA00007301"/>
    </source>
</evidence>
<feature type="binding site" evidence="8">
    <location>
        <begin position="10"/>
        <end position="13"/>
    </location>
    <ligand>
        <name>substrate</name>
    </ligand>
</feature>
<feature type="binding site" evidence="7 9">
    <location>
        <position position="186"/>
    </location>
    <ligand>
        <name>FMN</name>
        <dbReference type="ChEBI" id="CHEBI:58210"/>
    </ligand>
</feature>
<dbReference type="Proteomes" id="UP000267128">
    <property type="component" value="Unassembled WGS sequence"/>
</dbReference>